<protein>
    <submittedName>
        <fullName evidence="2">Dienelactone hydrolase family-domain-containing protein</fullName>
    </submittedName>
</protein>
<reference evidence="2" key="1">
    <citation type="journal article" date="2020" name="New Phytol.">
        <title>Comparative genomics reveals dynamic genome evolution in host specialist ectomycorrhizal fungi.</title>
        <authorList>
            <person name="Lofgren L.A."/>
            <person name="Nguyen N.H."/>
            <person name="Vilgalys R."/>
            <person name="Ruytinx J."/>
            <person name="Liao H.L."/>
            <person name="Branco S."/>
            <person name="Kuo A."/>
            <person name="LaButti K."/>
            <person name="Lipzen A."/>
            <person name="Andreopoulos W."/>
            <person name="Pangilinan J."/>
            <person name="Riley R."/>
            <person name="Hundley H."/>
            <person name="Na H."/>
            <person name="Barry K."/>
            <person name="Grigoriev I.V."/>
            <person name="Stajich J.E."/>
            <person name="Kennedy P.G."/>
        </authorList>
    </citation>
    <scope>NUCLEOTIDE SEQUENCE</scope>
    <source>
        <strain evidence="2">MN1</strain>
    </source>
</reference>
<dbReference type="RefSeq" id="XP_041187336.1">
    <property type="nucleotide sequence ID" value="XM_041344225.1"/>
</dbReference>
<name>A0A9P7DX64_9AGAM</name>
<evidence type="ECO:0000313" key="3">
    <source>
        <dbReference type="Proteomes" id="UP000807769"/>
    </source>
</evidence>
<dbReference type="Pfam" id="PF01738">
    <property type="entry name" value="DLH"/>
    <property type="match status" value="1"/>
</dbReference>
<dbReference type="PANTHER" id="PTHR17630">
    <property type="entry name" value="DIENELACTONE HYDROLASE"/>
    <property type="match status" value="1"/>
</dbReference>
<dbReference type="InterPro" id="IPR029058">
    <property type="entry name" value="AB_hydrolase_fold"/>
</dbReference>
<organism evidence="2 3">
    <name type="scientific">Suillus subaureus</name>
    <dbReference type="NCBI Taxonomy" id="48587"/>
    <lineage>
        <taxon>Eukaryota</taxon>
        <taxon>Fungi</taxon>
        <taxon>Dikarya</taxon>
        <taxon>Basidiomycota</taxon>
        <taxon>Agaricomycotina</taxon>
        <taxon>Agaricomycetes</taxon>
        <taxon>Agaricomycetidae</taxon>
        <taxon>Boletales</taxon>
        <taxon>Suillineae</taxon>
        <taxon>Suillaceae</taxon>
        <taxon>Suillus</taxon>
    </lineage>
</organism>
<dbReference type="Gene3D" id="3.40.50.1820">
    <property type="entry name" value="alpha/beta hydrolase"/>
    <property type="match status" value="1"/>
</dbReference>
<dbReference type="GO" id="GO:0016787">
    <property type="term" value="F:hydrolase activity"/>
    <property type="evidence" value="ECO:0007669"/>
    <property type="project" value="UniProtKB-KW"/>
</dbReference>
<gene>
    <name evidence="2" type="ORF">BJ212DRAFT_861839</name>
</gene>
<sequence>MSSTLAGPLTDHCFTSVAHSGTPRGKSITIAGVPTYLSTPQAPAASGVGTVILYFSDVFGPFYINAQLVQDYYASQVGIDYFFGDPVHLHLNKPDFDRPTWRTKSVEQARASVPKWVDGVKEMFGMILFSIRVMPKLYAAIIGTNVNYCAVGFCFGAPYVFQVAATDMLSCAAVAHPTSLTEELLRASKVPLLFSCAETDSAFPASFRRQVEDILVEKKATYYFQIFSGVSHGFGTRGDPEVETERWAKEECQRAMVGWFKRFTSGK</sequence>
<evidence type="ECO:0000259" key="1">
    <source>
        <dbReference type="Pfam" id="PF01738"/>
    </source>
</evidence>
<dbReference type="OrthoDB" id="1393670at2759"/>
<proteinExistence type="predicted"/>
<dbReference type="Proteomes" id="UP000807769">
    <property type="component" value="Unassembled WGS sequence"/>
</dbReference>
<dbReference type="GeneID" id="64638241"/>
<evidence type="ECO:0000313" key="2">
    <source>
        <dbReference type="EMBL" id="KAG1805583.1"/>
    </source>
</evidence>
<comment type="caution">
    <text evidence="2">The sequence shown here is derived from an EMBL/GenBank/DDBJ whole genome shotgun (WGS) entry which is preliminary data.</text>
</comment>
<dbReference type="AlphaFoldDB" id="A0A9P7DX64"/>
<dbReference type="PANTHER" id="PTHR17630:SF44">
    <property type="entry name" value="PROTEIN AIM2"/>
    <property type="match status" value="1"/>
</dbReference>
<dbReference type="InterPro" id="IPR002925">
    <property type="entry name" value="Dienelactn_hydro"/>
</dbReference>
<dbReference type="EMBL" id="JABBWG010000052">
    <property type="protein sequence ID" value="KAG1805583.1"/>
    <property type="molecule type" value="Genomic_DNA"/>
</dbReference>
<keyword evidence="3" id="KW-1185">Reference proteome</keyword>
<keyword evidence="2" id="KW-0378">Hydrolase</keyword>
<feature type="domain" description="Dienelactone hydrolase" evidence="1">
    <location>
        <begin position="149"/>
        <end position="263"/>
    </location>
</feature>
<dbReference type="SUPFAM" id="SSF53474">
    <property type="entry name" value="alpha/beta-Hydrolases"/>
    <property type="match status" value="1"/>
</dbReference>
<accession>A0A9P7DX64</accession>